<dbReference type="STRING" id="280093.SAMN05443373_11475"/>
<evidence type="ECO:0000256" key="3">
    <source>
        <dbReference type="ARBA" id="ARBA00023237"/>
    </source>
</evidence>
<keyword evidence="2 4" id="KW-0472">Membrane</keyword>
<evidence type="ECO:0000313" key="9">
    <source>
        <dbReference type="EMBL" id="SHH50331.1"/>
    </source>
</evidence>
<proteinExistence type="inferred from homology"/>
<evidence type="ECO:0000313" key="10">
    <source>
        <dbReference type="Proteomes" id="UP000184384"/>
    </source>
</evidence>
<keyword evidence="11" id="KW-1185">Reference proteome</keyword>
<sequence length="911" mass="101525">MKFRLAFIALLITTLAFSKSQGTITGILKDRNLNDKGLPAANVLIKGTNISTNTDADGKYSLTITPGNYVVQFSLMGYETVEVLVTVKEGQTTVINETLVSASYNLDTVVIKSKVNRQKESALLLEQKNAVEIKQSIGAQELSRKGVSDVATAVTKTTGITKQEGSGNIFVRGLGDRYNSTTMNGLPLPSNDPSKKNIKLDIFNTDIVESIGIDKTYNFRNFGDFGGANIDIVSKSYTGNGMLEFGVDLGLNTQAIAQKDFRLQDGAPKFGFSNTNYPTDPFSGYNFKTNWNTKAATPINNSYFIRGGDSFHVGENGKIGFFGTASFDNDYNYKSGVSNGSIGTDGIPRRNLAFKSFSYNTNTTLMGNINYKINASNTLQYNSLFINSSAQDHSEYDGIIDRYDIAADGGGYIRRSNFDQTTMYINQLLGKHSLNERTKINWAVSYNALKNSIPDRMQNTLIPLNGQSDPNIKQVSDNNDSENHRFYQNLKDNQLAANFALDYKFQEGEEGYKGKVTLGYSGYTKKVDFQARQFNFDINTAISQPIVDKNNIDGYFNQANFSNNLFSIKTFNGGLKPQTYNGEQNIQTGFVGVEYKFNPKLTVVLGTRGEYIIQNIDWFTNISKGTNKFDKVEILPTTNIKYELNEKQNLKFAASKSYTLPQFKERAPFQFENVTEVIIGNPKLYSSSNYNADIKWEYFPKSNEIISLTAFGKLIQNPINEITIASATNDISYVNTGDKAVALGAEFEIRKNIFEKESDNKENLSAGFNASYMYNNQDFNGKKVEDETDLTVFFSKTEGKLTGASDLLLNGDVSYFKEFSKEKNILATLTYSYFSDRIYALGTSERGDLIDKAVGTLDVILKSKLTKNIGIGFSAKNILDPTIERFQDKQNVLVQSYKKGVNFKLSMTYTF</sequence>
<dbReference type="Pfam" id="PF00593">
    <property type="entry name" value="TonB_dep_Rec_b-barrel"/>
    <property type="match status" value="1"/>
</dbReference>
<evidence type="ECO:0000256" key="5">
    <source>
        <dbReference type="SAM" id="SignalP"/>
    </source>
</evidence>
<dbReference type="Proteomes" id="UP000237771">
    <property type="component" value="Unassembled WGS sequence"/>
</dbReference>
<comment type="subcellular location">
    <subcellularLocation>
        <location evidence="1 4">Cell outer membrane</location>
    </subcellularLocation>
</comment>
<dbReference type="EMBL" id="PVUB01000012">
    <property type="protein sequence ID" value="PRZ20381.1"/>
    <property type="molecule type" value="Genomic_DNA"/>
</dbReference>
<dbReference type="EMBL" id="FQWO01000014">
    <property type="protein sequence ID" value="SHH50331.1"/>
    <property type="molecule type" value="Genomic_DNA"/>
</dbReference>
<dbReference type="SUPFAM" id="SSF49464">
    <property type="entry name" value="Carboxypeptidase regulatory domain-like"/>
    <property type="match status" value="1"/>
</dbReference>
<feature type="chain" id="PRO_5012590154" evidence="5">
    <location>
        <begin position="19"/>
        <end position="911"/>
    </location>
</feature>
<dbReference type="Proteomes" id="UP000184384">
    <property type="component" value="Unassembled WGS sequence"/>
</dbReference>
<evidence type="ECO:0000259" key="6">
    <source>
        <dbReference type="Pfam" id="PF00593"/>
    </source>
</evidence>
<comment type="similarity">
    <text evidence="4">Belongs to the TonB-dependent receptor family.</text>
</comment>
<dbReference type="PANTHER" id="PTHR40980:SF5">
    <property type="entry name" value="TONB-DEPENDENT RECEPTOR"/>
    <property type="match status" value="1"/>
</dbReference>
<dbReference type="Pfam" id="PF13715">
    <property type="entry name" value="CarbopepD_reg_2"/>
    <property type="match status" value="1"/>
</dbReference>
<dbReference type="InterPro" id="IPR037066">
    <property type="entry name" value="Plug_dom_sf"/>
</dbReference>
<dbReference type="Gene3D" id="2.60.40.1120">
    <property type="entry name" value="Carboxypeptidase-like, regulatory domain"/>
    <property type="match status" value="1"/>
</dbReference>
<feature type="domain" description="TonB-dependent receptor-like beta-barrel" evidence="6">
    <location>
        <begin position="463"/>
        <end position="878"/>
    </location>
</feature>
<feature type="signal peptide" evidence="5">
    <location>
        <begin position="1"/>
        <end position="18"/>
    </location>
</feature>
<keyword evidence="5" id="KW-0732">Signal</keyword>
<evidence type="ECO:0000256" key="1">
    <source>
        <dbReference type="ARBA" id="ARBA00004442"/>
    </source>
</evidence>
<reference evidence="9" key="1">
    <citation type="submission" date="2016-11" db="EMBL/GenBank/DDBJ databases">
        <authorList>
            <person name="Jaros S."/>
            <person name="Januszkiewicz K."/>
            <person name="Wedrychowicz H."/>
        </authorList>
    </citation>
    <scope>NUCLEOTIDE SEQUENCE [LARGE SCALE GENOMIC DNA]</scope>
    <source>
        <strain evidence="9">DSM 19729</strain>
    </source>
</reference>
<dbReference type="GO" id="GO:0009279">
    <property type="term" value="C:cell outer membrane"/>
    <property type="evidence" value="ECO:0007669"/>
    <property type="project" value="UniProtKB-SubCell"/>
</dbReference>
<protein>
    <submittedName>
        <fullName evidence="8">Outer membrane receptor protein involved in Fe transport</fullName>
    </submittedName>
    <submittedName>
        <fullName evidence="9">Outer membrane receptor proteins, mostly Fe transport</fullName>
    </submittedName>
</protein>
<dbReference type="Gene3D" id="2.170.130.10">
    <property type="entry name" value="TonB-dependent receptor, plug domain"/>
    <property type="match status" value="1"/>
</dbReference>
<evidence type="ECO:0000259" key="7">
    <source>
        <dbReference type="Pfam" id="PF07715"/>
    </source>
</evidence>
<keyword evidence="3" id="KW-0998">Cell outer membrane</keyword>
<feature type="domain" description="TonB-dependent receptor plug" evidence="7">
    <location>
        <begin position="132"/>
        <end position="215"/>
    </location>
</feature>
<dbReference type="Gene3D" id="2.40.170.20">
    <property type="entry name" value="TonB-dependent receptor, beta-barrel domain"/>
    <property type="match status" value="1"/>
</dbReference>
<evidence type="ECO:0000256" key="4">
    <source>
        <dbReference type="RuleBase" id="RU003357"/>
    </source>
</evidence>
<dbReference type="InterPro" id="IPR036942">
    <property type="entry name" value="Beta-barrel_TonB_sf"/>
</dbReference>
<keyword evidence="4" id="KW-0798">TonB box</keyword>
<reference evidence="10" key="2">
    <citation type="submission" date="2016-11" db="EMBL/GenBank/DDBJ databases">
        <authorList>
            <person name="Varghese N."/>
            <person name="Submissions S."/>
        </authorList>
    </citation>
    <scope>NUCLEOTIDE SEQUENCE [LARGE SCALE GENOMIC DNA]</scope>
    <source>
        <strain evidence="10">DSM 19729</strain>
    </source>
</reference>
<dbReference type="InterPro" id="IPR012910">
    <property type="entry name" value="Plug_dom"/>
</dbReference>
<evidence type="ECO:0000256" key="2">
    <source>
        <dbReference type="ARBA" id="ARBA00023136"/>
    </source>
</evidence>
<accession>A0A1M5TI42</accession>
<name>A0A1M5TI42_9FLAO</name>
<dbReference type="InterPro" id="IPR008969">
    <property type="entry name" value="CarboxyPept-like_regulatory"/>
</dbReference>
<dbReference type="PANTHER" id="PTHR40980">
    <property type="entry name" value="PLUG DOMAIN-CONTAINING PROTEIN"/>
    <property type="match status" value="1"/>
</dbReference>
<dbReference type="AlphaFoldDB" id="A0A1M5TI42"/>
<organism evidence="9 10">
    <name type="scientific">Flavobacterium granuli</name>
    <dbReference type="NCBI Taxonomy" id="280093"/>
    <lineage>
        <taxon>Bacteria</taxon>
        <taxon>Pseudomonadati</taxon>
        <taxon>Bacteroidota</taxon>
        <taxon>Flavobacteriia</taxon>
        <taxon>Flavobacteriales</taxon>
        <taxon>Flavobacteriaceae</taxon>
        <taxon>Flavobacterium</taxon>
    </lineage>
</organism>
<reference evidence="8 11" key="3">
    <citation type="submission" date="2018-03" db="EMBL/GenBank/DDBJ databases">
        <title>Genomic Encyclopedia of Archaeal and Bacterial Type Strains, Phase II (KMG-II): from individual species to whole genera.</title>
        <authorList>
            <person name="Goeker M."/>
        </authorList>
    </citation>
    <scope>NUCLEOTIDE SEQUENCE [LARGE SCALE GENOMIC DNA]</scope>
    <source>
        <strain evidence="8 11">DSM 17797</strain>
    </source>
</reference>
<dbReference type="InterPro" id="IPR000531">
    <property type="entry name" value="Beta-barrel_TonB"/>
</dbReference>
<gene>
    <name evidence="8" type="ORF">BC624_11275</name>
    <name evidence="9" type="ORF">SAMN05443373_11475</name>
</gene>
<dbReference type="Pfam" id="PF07715">
    <property type="entry name" value="Plug"/>
    <property type="match status" value="1"/>
</dbReference>
<dbReference type="RefSeq" id="WP_072945823.1">
    <property type="nucleotide sequence ID" value="NZ_FQWO01000014.1"/>
</dbReference>
<evidence type="ECO:0000313" key="8">
    <source>
        <dbReference type="EMBL" id="PRZ20381.1"/>
    </source>
</evidence>
<dbReference type="OrthoDB" id="9768470at2"/>
<keyword evidence="9" id="KW-0675">Receptor</keyword>
<evidence type="ECO:0000313" key="11">
    <source>
        <dbReference type="Proteomes" id="UP000237771"/>
    </source>
</evidence>
<dbReference type="SUPFAM" id="SSF56935">
    <property type="entry name" value="Porins"/>
    <property type="match status" value="1"/>
</dbReference>